<dbReference type="SUPFAM" id="SSF51126">
    <property type="entry name" value="Pectin lyase-like"/>
    <property type="match status" value="1"/>
</dbReference>
<feature type="domain" description="PKD" evidence="1">
    <location>
        <begin position="454"/>
        <end position="537"/>
    </location>
</feature>
<dbReference type="InterPro" id="IPR022441">
    <property type="entry name" value="Para_beta_helix_rpt-2"/>
</dbReference>
<dbReference type="EMBL" id="CP001338">
    <property type="protein sequence ID" value="ACL17500.1"/>
    <property type="molecule type" value="Genomic_DNA"/>
</dbReference>
<dbReference type="eggNOG" id="arCOG02498">
    <property type="taxonomic scope" value="Archaea"/>
</dbReference>
<sequence length="838" mass="88002" precursor="true">MNILLEKGSIRLVRSALLLMLVLSMLLLIFGSASAVSVTGPMVITEPGTYQLDQDISAGDAGVCIRILCSDVTIEGNGHTLEGSGGDSSCGVLVHGSVSLSNVKVQNLHLSDWYYGVYYWDASGTIQENTLSGNTYGVVLNPGGGSTVSGNTVTAGQYGMVFASSSAPIAVTGNTLAQNALVGLYLYEASHLTITNNYLDCDQNVLTGDGVSGIVWSTPREDGTTITGGNVLGGNFWAAPNGKGFSQTMTDSDGDGICDRSYPIGGGMFDEFPLHASGGTSSTVHAGFSVSNTSGEAPFSVSFLDTSTGLPTQWFWLFGDGESATVQNPVHLYTEPGVYTVTLRVKNSAGEDYEVMNRLITVSGPLEKPAADFRATPEAGKAPLTVQFVDISTGDPIGWTWDFGDGGVSSDQNPAHIYTKAGTYPVMLTVMNNAGQSVLLKRDLISVSAAVAAPVAAFRVSADEGIDPLTVQFTDLSTGDPTGWYWNFGDGETSQEQNPTHTYHGARSYTVSLQASNDGGSSVATREDMVTVSTAGDQPTPTATVTASPAGPLQAQFSVDHTSGSDPLTVRFTDLSSGSPTGWYWNFGDGETSQEQNPTHTYHGARAYTVSLQARTADDRVVITKEDVVTVTSAGSQPTVTPTATVTASPAGPLQAQFGVDHTSGTDPLTVHFTDLSSGSPTGWYWNFGDGETSQEQNPTHTYHGARAYTVSLQARTADDRVVITKEDVVMVTGAGSQPTVAPTATATASPAGPLQAQFGVDHTSGTDPLTVHFTDLSSGSPTGWYWNFGDGETSQEQNPTHTYHGARAYTVSLQARTADDRAVVTKEDVVTVIPPRV</sequence>
<feature type="domain" description="PKD" evidence="1">
    <location>
        <begin position="755"/>
        <end position="833"/>
    </location>
</feature>
<accession>B8GDZ9</accession>
<dbReference type="Pfam" id="PF18911">
    <property type="entry name" value="PKD_4"/>
    <property type="match status" value="6"/>
</dbReference>
<dbReference type="PANTHER" id="PTHR36842:SF1">
    <property type="entry name" value="PROTEIN TOLB"/>
    <property type="match status" value="1"/>
</dbReference>
<dbReference type="CDD" id="cd00146">
    <property type="entry name" value="PKD"/>
    <property type="match status" value="6"/>
</dbReference>
<evidence type="ECO:0000313" key="2">
    <source>
        <dbReference type="EMBL" id="ACL17500.1"/>
    </source>
</evidence>
<dbReference type="InterPro" id="IPR022409">
    <property type="entry name" value="PKD/Chitinase_dom"/>
</dbReference>
<dbReference type="SUPFAM" id="SSF49299">
    <property type="entry name" value="PKD domain"/>
    <property type="match status" value="6"/>
</dbReference>
<feature type="domain" description="PKD" evidence="1">
    <location>
        <begin position="654"/>
        <end position="737"/>
    </location>
</feature>
<proteinExistence type="predicted"/>
<dbReference type="GeneID" id="70316857"/>
<dbReference type="InterPro" id="IPR000601">
    <property type="entry name" value="PKD_dom"/>
</dbReference>
<dbReference type="NCBIfam" id="TIGR03804">
    <property type="entry name" value="para_beta_helix"/>
    <property type="match status" value="1"/>
</dbReference>
<dbReference type="Gene3D" id="2.160.20.10">
    <property type="entry name" value="Single-stranded right-handed beta-helix, Pectin lyase-like"/>
    <property type="match status" value="1"/>
</dbReference>
<feature type="domain" description="PKD" evidence="1">
    <location>
        <begin position="284"/>
        <end position="350"/>
    </location>
</feature>
<protein>
    <submittedName>
        <fullName evidence="2">Periplasmic copper-binding</fullName>
    </submittedName>
</protein>
<dbReference type="InterPro" id="IPR011050">
    <property type="entry name" value="Pectin_lyase_fold/virulence"/>
</dbReference>
<dbReference type="PROSITE" id="PS50093">
    <property type="entry name" value="PKD"/>
    <property type="match status" value="6"/>
</dbReference>
<dbReference type="Pfam" id="PF05048">
    <property type="entry name" value="NosD"/>
    <property type="match status" value="1"/>
</dbReference>
<organism evidence="2 3">
    <name type="scientific">Methanosphaerula palustris (strain ATCC BAA-1556 / DSM 19958 / E1-9c)</name>
    <dbReference type="NCBI Taxonomy" id="521011"/>
    <lineage>
        <taxon>Archaea</taxon>
        <taxon>Methanobacteriati</taxon>
        <taxon>Methanobacteriota</taxon>
        <taxon>Stenosarchaea group</taxon>
        <taxon>Methanomicrobia</taxon>
        <taxon>Methanomicrobiales</taxon>
        <taxon>Methanoregulaceae</taxon>
        <taxon>Methanosphaerula</taxon>
    </lineage>
</organism>
<dbReference type="Proteomes" id="UP000002457">
    <property type="component" value="Chromosome"/>
</dbReference>
<keyword evidence="3" id="KW-1185">Reference proteome</keyword>
<dbReference type="KEGG" id="mpl:Mpal_2204"/>
<gene>
    <name evidence="2" type="ordered locus">Mpal_2204</name>
</gene>
<evidence type="ECO:0000313" key="3">
    <source>
        <dbReference type="Proteomes" id="UP000002457"/>
    </source>
</evidence>
<name>B8GDZ9_METPE</name>
<reference evidence="2 3" key="1">
    <citation type="journal article" date="2015" name="Genome Announc.">
        <title>Complete Genome Sequence of Methanosphaerula palustris E1-9CT, a Hydrogenotrophic Methanogen Isolated from a Minerotrophic Fen Peatland.</title>
        <authorList>
            <person name="Cadillo-Quiroz H."/>
            <person name="Browne P."/>
            <person name="Kyrpides N."/>
            <person name="Woyke T."/>
            <person name="Goodwin L."/>
            <person name="Detter C."/>
            <person name="Yavitt J.B."/>
            <person name="Zinder S.H."/>
        </authorList>
    </citation>
    <scope>NUCLEOTIDE SEQUENCE [LARGE SCALE GENOMIC DNA]</scope>
    <source>
        <strain evidence="3">ATCC BAA-1556 / DSM 19958 / E1-9c</strain>
    </source>
</reference>
<dbReference type="RefSeq" id="WP_012618819.1">
    <property type="nucleotide sequence ID" value="NC_011832.1"/>
</dbReference>
<feature type="domain" description="PKD" evidence="1">
    <location>
        <begin position="553"/>
        <end position="636"/>
    </location>
</feature>
<dbReference type="Gene3D" id="2.60.40.10">
    <property type="entry name" value="Immunoglobulins"/>
    <property type="match status" value="6"/>
</dbReference>
<dbReference type="SMART" id="SM00089">
    <property type="entry name" value="PKD"/>
    <property type="match status" value="6"/>
</dbReference>
<dbReference type="HOGENOM" id="CLU_009318_5_0_2"/>
<dbReference type="PANTHER" id="PTHR36842">
    <property type="entry name" value="PROTEIN TOLB HOMOLOG"/>
    <property type="match status" value="1"/>
</dbReference>
<dbReference type="SMART" id="SM00710">
    <property type="entry name" value="PbH1"/>
    <property type="match status" value="5"/>
</dbReference>
<dbReference type="InterPro" id="IPR012334">
    <property type="entry name" value="Pectin_lyas_fold"/>
</dbReference>
<dbReference type="FunFam" id="2.60.40.10:FF:000270">
    <property type="entry name" value="Cell surface protein"/>
    <property type="match status" value="6"/>
</dbReference>
<dbReference type="AlphaFoldDB" id="B8GDZ9"/>
<dbReference type="eggNOG" id="arCOG02508">
    <property type="taxonomic scope" value="Archaea"/>
</dbReference>
<dbReference type="InterPro" id="IPR006626">
    <property type="entry name" value="PbH1"/>
</dbReference>
<dbReference type="InterPro" id="IPR007742">
    <property type="entry name" value="NosD_dom"/>
</dbReference>
<feature type="domain" description="PKD" evidence="1">
    <location>
        <begin position="369"/>
        <end position="435"/>
    </location>
</feature>
<dbReference type="STRING" id="521011.Mpal_2204"/>
<evidence type="ECO:0000259" key="1">
    <source>
        <dbReference type="PROSITE" id="PS50093"/>
    </source>
</evidence>
<dbReference type="InterPro" id="IPR013783">
    <property type="entry name" value="Ig-like_fold"/>
</dbReference>
<dbReference type="InterPro" id="IPR035986">
    <property type="entry name" value="PKD_dom_sf"/>
</dbReference>